<evidence type="ECO:0000313" key="2">
    <source>
        <dbReference type="EMBL" id="CAB3410920.1"/>
    </source>
</evidence>
<dbReference type="InterPro" id="IPR012338">
    <property type="entry name" value="Beta-lactam/transpept-like"/>
</dbReference>
<dbReference type="AlphaFoldDB" id="A0A8S1FF53"/>
<feature type="domain" description="Beta-lactamase-related" evidence="1">
    <location>
        <begin position="2"/>
        <end position="190"/>
    </location>
</feature>
<dbReference type="InterPro" id="IPR001466">
    <property type="entry name" value="Beta-lactam-related"/>
</dbReference>
<gene>
    <name evidence="2" type="ORF">CBOVIS_LOCUS12369</name>
</gene>
<dbReference type="PANTHER" id="PTHR43319">
    <property type="entry name" value="BETA-LACTAMASE-RELATED"/>
    <property type="match status" value="1"/>
</dbReference>
<reference evidence="2 3" key="1">
    <citation type="submission" date="2020-04" db="EMBL/GenBank/DDBJ databases">
        <authorList>
            <person name="Laetsch R D."/>
            <person name="Stevens L."/>
            <person name="Kumar S."/>
            <person name="Blaxter L. M."/>
        </authorList>
    </citation>
    <scope>NUCLEOTIDE SEQUENCE [LARGE SCALE GENOMIC DNA]</scope>
</reference>
<accession>A0A8S1FF53</accession>
<keyword evidence="3" id="KW-1185">Reference proteome</keyword>
<evidence type="ECO:0000259" key="1">
    <source>
        <dbReference type="Pfam" id="PF00144"/>
    </source>
</evidence>
<comment type="caution">
    <text evidence="2">The sequence shown here is derived from an EMBL/GenBank/DDBJ whole genome shotgun (WGS) entry which is preliminary data.</text>
</comment>
<dbReference type="Gene3D" id="3.40.710.10">
    <property type="entry name" value="DD-peptidase/beta-lactamase superfamily"/>
    <property type="match status" value="1"/>
</dbReference>
<dbReference type="Pfam" id="PF00144">
    <property type="entry name" value="Beta-lactamase"/>
    <property type="match status" value="1"/>
</dbReference>
<sequence>VDFYLGLPLAEQARVARIFNPNVWNVISEILYSPNDFNLKRFILDRLNNGSLTRVENTTPWLRFIGSMTLNNPEYHQMEQAAVMGIGTARAMASIFELLRTEQIVSKSTLDEMLSNYEVSDDYISGAKVPRGQGLMLAEFKHNGVDVKLYGHSGYGGQNIRTDFNNNVTIAYMSNGLKVGFGDTARTYKRLLNSVYDVVLPSG</sequence>
<feature type="non-terminal residue" evidence="2">
    <location>
        <position position="1"/>
    </location>
</feature>
<organism evidence="2 3">
    <name type="scientific">Caenorhabditis bovis</name>
    <dbReference type="NCBI Taxonomy" id="2654633"/>
    <lineage>
        <taxon>Eukaryota</taxon>
        <taxon>Metazoa</taxon>
        <taxon>Ecdysozoa</taxon>
        <taxon>Nematoda</taxon>
        <taxon>Chromadorea</taxon>
        <taxon>Rhabditida</taxon>
        <taxon>Rhabditina</taxon>
        <taxon>Rhabditomorpha</taxon>
        <taxon>Rhabditoidea</taxon>
        <taxon>Rhabditidae</taxon>
        <taxon>Peloderinae</taxon>
        <taxon>Caenorhabditis</taxon>
    </lineage>
</organism>
<dbReference type="InterPro" id="IPR052907">
    <property type="entry name" value="Beta-lactamase/esterase"/>
</dbReference>
<evidence type="ECO:0000313" key="3">
    <source>
        <dbReference type="Proteomes" id="UP000494206"/>
    </source>
</evidence>
<dbReference type="EMBL" id="CADEPM010000012">
    <property type="protein sequence ID" value="CAB3410920.1"/>
    <property type="molecule type" value="Genomic_DNA"/>
</dbReference>
<dbReference type="PANTHER" id="PTHR43319:SF5">
    <property type="entry name" value="BETA-LACTAMASE-RELATED DOMAIN-CONTAINING PROTEIN"/>
    <property type="match status" value="1"/>
</dbReference>
<protein>
    <recommendedName>
        <fullName evidence="1">Beta-lactamase-related domain-containing protein</fullName>
    </recommendedName>
</protein>
<name>A0A8S1FF53_9PELO</name>
<proteinExistence type="predicted"/>
<dbReference type="OrthoDB" id="5946976at2759"/>
<dbReference type="Proteomes" id="UP000494206">
    <property type="component" value="Unassembled WGS sequence"/>
</dbReference>
<dbReference type="SUPFAM" id="SSF56601">
    <property type="entry name" value="beta-lactamase/transpeptidase-like"/>
    <property type="match status" value="1"/>
</dbReference>